<dbReference type="InterPro" id="IPR043129">
    <property type="entry name" value="ATPase_NBD"/>
</dbReference>
<sequence length="392" mass="40426">MTSLIRLHLLAPTGTHAHCLSLDEAGRIIGRETWSVDPPQRCRPPRSDAPVRDVLAVPGAAVGSTWMAIDAASEAQAVALARHRMEGRHASAPGALHVVLAPAHEGEPERQVLVVDPDLMQHWLDAASRLGIEADVVLPDYMLLPGPVPAGADDSAATAPATTRLERAGQWLVRGDRLAFTAEPELARLLLDMPADGATGTVVLPPDAGDESLAAGALQPSVNLLQHRFAPRRGDAGVASWHRVAILAALLVLSPALLAAGDAVRHGIAAMRLEREADDTARALLGASAADLPPAVALQDALDSGASGTTTPAALAPLFAAVGQVPGLHIERLDATEGRPVSACVAPATPADLDALREALARKGLSMAPGPASPTPADCAGHVLILAPEVHQ</sequence>
<dbReference type="Proteomes" id="UP000523196">
    <property type="component" value="Unassembled WGS sequence"/>
</dbReference>
<evidence type="ECO:0000313" key="2">
    <source>
        <dbReference type="EMBL" id="MBB1060923.1"/>
    </source>
</evidence>
<keyword evidence="3" id="KW-1185">Reference proteome</keyword>
<feature type="domain" description="GspL cytoplasmic actin-ATPase-like" evidence="1">
    <location>
        <begin position="57"/>
        <end position="147"/>
    </location>
</feature>
<accession>A0A7W3TM98</accession>
<dbReference type="AlphaFoldDB" id="A0A7W3TM98"/>
<evidence type="ECO:0000313" key="3">
    <source>
        <dbReference type="Proteomes" id="UP000523196"/>
    </source>
</evidence>
<protein>
    <recommendedName>
        <fullName evidence="1">GspL cytoplasmic actin-ATPase-like domain-containing protein</fullName>
    </recommendedName>
</protein>
<dbReference type="GO" id="GO:0009276">
    <property type="term" value="C:Gram-negative-bacterium-type cell wall"/>
    <property type="evidence" value="ECO:0007669"/>
    <property type="project" value="InterPro"/>
</dbReference>
<organism evidence="2 3">
    <name type="scientific">Marilutibacter spongiae</name>
    <dbReference type="NCBI Taxonomy" id="2025720"/>
    <lineage>
        <taxon>Bacteria</taxon>
        <taxon>Pseudomonadati</taxon>
        <taxon>Pseudomonadota</taxon>
        <taxon>Gammaproteobacteria</taxon>
        <taxon>Lysobacterales</taxon>
        <taxon>Lysobacteraceae</taxon>
        <taxon>Marilutibacter</taxon>
    </lineage>
</organism>
<dbReference type="InterPro" id="IPR007812">
    <property type="entry name" value="T2SS_protein-GspL"/>
</dbReference>
<dbReference type="Gene3D" id="3.30.420.380">
    <property type="match status" value="1"/>
</dbReference>
<dbReference type="EMBL" id="JACHTF010000010">
    <property type="protein sequence ID" value="MBB1060923.1"/>
    <property type="molecule type" value="Genomic_DNA"/>
</dbReference>
<dbReference type="NCBIfam" id="TIGR01709">
    <property type="entry name" value="typeII_sec_gspL"/>
    <property type="match status" value="1"/>
</dbReference>
<dbReference type="SUPFAM" id="SSF53067">
    <property type="entry name" value="Actin-like ATPase domain"/>
    <property type="match status" value="1"/>
</dbReference>
<dbReference type="InterPro" id="IPR024230">
    <property type="entry name" value="GspL_cyto_dom"/>
</dbReference>
<name>A0A7W3TM98_9GAMM</name>
<reference evidence="2 3" key="1">
    <citation type="submission" date="2020-08" db="EMBL/GenBank/DDBJ databases">
        <authorList>
            <person name="Xu S."/>
            <person name="Li A."/>
        </authorList>
    </citation>
    <scope>NUCLEOTIDE SEQUENCE [LARGE SCALE GENOMIC DNA]</scope>
    <source>
        <strain evidence="2 3">119BY6-57</strain>
    </source>
</reference>
<gene>
    <name evidence="2" type="ORF">H4F98_10085</name>
</gene>
<dbReference type="GO" id="GO:0015628">
    <property type="term" value="P:protein secretion by the type II secretion system"/>
    <property type="evidence" value="ECO:0007669"/>
    <property type="project" value="InterPro"/>
</dbReference>
<proteinExistence type="predicted"/>
<dbReference type="Pfam" id="PF05134">
    <property type="entry name" value="T2SSL"/>
    <property type="match status" value="1"/>
</dbReference>
<dbReference type="GO" id="GO:0015627">
    <property type="term" value="C:type II protein secretion system complex"/>
    <property type="evidence" value="ECO:0007669"/>
    <property type="project" value="InterPro"/>
</dbReference>
<dbReference type="RefSeq" id="WP_182687317.1">
    <property type="nucleotide sequence ID" value="NZ_JACHTF010000010.1"/>
</dbReference>
<evidence type="ECO:0000259" key="1">
    <source>
        <dbReference type="Pfam" id="PF05134"/>
    </source>
</evidence>
<comment type="caution">
    <text evidence="2">The sequence shown here is derived from an EMBL/GenBank/DDBJ whole genome shotgun (WGS) entry which is preliminary data.</text>
</comment>